<sequence length="160" mass="18506">MYTRVCCSARFKSQEPIADGLPCARTRVSRQFSDYYCTRIRITWYRWSRSLVARPRETPITTRVPAIIIMLFLAWCATRASAHATYVHIVLRSIGVDRFCVRDDDDEDTIGACELQYLGASRRYVQDPRNRIQVIRDMVTQGTHVLHDDDAYVRGTALDL</sequence>
<dbReference type="Proteomes" id="UP000479190">
    <property type="component" value="Unassembled WGS sequence"/>
</dbReference>
<evidence type="ECO:0000313" key="1">
    <source>
        <dbReference type="EMBL" id="CAB0039357.1"/>
    </source>
</evidence>
<dbReference type="EMBL" id="CADCXV010000955">
    <property type="protein sequence ID" value="CAB0039357.1"/>
    <property type="molecule type" value="Genomic_DNA"/>
</dbReference>
<gene>
    <name evidence="1" type="ORF">TBRA_LOCUS11101</name>
</gene>
<proteinExistence type="predicted"/>
<keyword evidence="2" id="KW-1185">Reference proteome</keyword>
<dbReference type="AlphaFoldDB" id="A0A6H5IM31"/>
<name>A0A6H5IM31_9HYME</name>
<protein>
    <submittedName>
        <fullName evidence="1">Uncharacterized protein</fullName>
    </submittedName>
</protein>
<organism evidence="1 2">
    <name type="scientific">Trichogramma brassicae</name>
    <dbReference type="NCBI Taxonomy" id="86971"/>
    <lineage>
        <taxon>Eukaryota</taxon>
        <taxon>Metazoa</taxon>
        <taxon>Ecdysozoa</taxon>
        <taxon>Arthropoda</taxon>
        <taxon>Hexapoda</taxon>
        <taxon>Insecta</taxon>
        <taxon>Pterygota</taxon>
        <taxon>Neoptera</taxon>
        <taxon>Endopterygota</taxon>
        <taxon>Hymenoptera</taxon>
        <taxon>Apocrita</taxon>
        <taxon>Proctotrupomorpha</taxon>
        <taxon>Chalcidoidea</taxon>
        <taxon>Trichogrammatidae</taxon>
        <taxon>Trichogramma</taxon>
    </lineage>
</organism>
<accession>A0A6H5IM31</accession>
<evidence type="ECO:0000313" key="2">
    <source>
        <dbReference type="Proteomes" id="UP000479190"/>
    </source>
</evidence>
<reference evidence="1 2" key="1">
    <citation type="submission" date="2020-02" db="EMBL/GenBank/DDBJ databases">
        <authorList>
            <person name="Ferguson B K."/>
        </authorList>
    </citation>
    <scope>NUCLEOTIDE SEQUENCE [LARGE SCALE GENOMIC DNA]</scope>
</reference>